<accession>A0A8T1V2L6</accession>
<keyword evidence="3" id="KW-1185">Reference proteome</keyword>
<dbReference type="AlphaFoldDB" id="A0A8T1V2L6"/>
<dbReference type="OrthoDB" id="157566at2759"/>
<evidence type="ECO:0000256" key="1">
    <source>
        <dbReference type="SAM" id="MobiDB-lite"/>
    </source>
</evidence>
<evidence type="ECO:0008006" key="4">
    <source>
        <dbReference type="Google" id="ProtNLM"/>
    </source>
</evidence>
<comment type="caution">
    <text evidence="2">The sequence shown here is derived from an EMBL/GenBank/DDBJ whole genome shotgun (WGS) entry which is preliminary data.</text>
</comment>
<proteinExistence type="predicted"/>
<organism evidence="2 3">
    <name type="scientific">Phytophthora pseudosyringae</name>
    <dbReference type="NCBI Taxonomy" id="221518"/>
    <lineage>
        <taxon>Eukaryota</taxon>
        <taxon>Sar</taxon>
        <taxon>Stramenopiles</taxon>
        <taxon>Oomycota</taxon>
        <taxon>Peronosporomycetes</taxon>
        <taxon>Peronosporales</taxon>
        <taxon>Peronosporaceae</taxon>
        <taxon>Phytophthora</taxon>
    </lineage>
</organism>
<gene>
    <name evidence="2" type="ORF">PHYPSEUDO_000733</name>
</gene>
<evidence type="ECO:0000313" key="2">
    <source>
        <dbReference type="EMBL" id="KAG7375532.1"/>
    </source>
</evidence>
<feature type="compositionally biased region" description="Low complexity" evidence="1">
    <location>
        <begin position="81"/>
        <end position="91"/>
    </location>
</feature>
<name>A0A8T1V2L6_9STRA</name>
<dbReference type="Proteomes" id="UP000694044">
    <property type="component" value="Unassembled WGS sequence"/>
</dbReference>
<dbReference type="EMBL" id="JAGDFM010001095">
    <property type="protein sequence ID" value="KAG7375532.1"/>
    <property type="molecule type" value="Genomic_DNA"/>
</dbReference>
<feature type="region of interest" description="Disordered" evidence="1">
    <location>
        <begin position="80"/>
        <end position="100"/>
    </location>
</feature>
<evidence type="ECO:0000313" key="3">
    <source>
        <dbReference type="Proteomes" id="UP000694044"/>
    </source>
</evidence>
<protein>
    <recommendedName>
        <fullName evidence="4">Apple domain-containing protein</fullName>
    </recommendedName>
</protein>
<sequence>MPWNSDYYQCRPLPDQCTRQFTNYDFYGGDFKSVCYATCLATDGCLAYTFVNNYSGMTACTTSRRAWAVRESHPDSFLLSPTATPATKTTPRSCVASLLR</sequence>
<reference evidence="2" key="1">
    <citation type="submission" date="2021-02" db="EMBL/GenBank/DDBJ databases">
        <authorList>
            <person name="Palmer J.M."/>
        </authorList>
    </citation>
    <scope>NUCLEOTIDE SEQUENCE</scope>
    <source>
        <strain evidence="2">SCRP734</strain>
    </source>
</reference>